<feature type="transmembrane region" description="Helical" evidence="12">
    <location>
        <begin position="170"/>
        <end position="191"/>
    </location>
</feature>
<evidence type="ECO:0000256" key="11">
    <source>
        <dbReference type="SAM" id="MobiDB-lite"/>
    </source>
</evidence>
<dbReference type="AlphaFoldDB" id="A0A183SDY5"/>
<feature type="transmembrane region" description="Helical" evidence="12">
    <location>
        <begin position="128"/>
        <end position="149"/>
    </location>
</feature>
<feature type="compositionally biased region" description="Basic and acidic residues" evidence="11">
    <location>
        <begin position="271"/>
        <end position="293"/>
    </location>
</feature>
<keyword evidence="15" id="KW-1185">Reference proteome</keyword>
<dbReference type="PANTHER" id="PTHR24248:SF199">
    <property type="entry name" value="IP13425P-RELATED"/>
    <property type="match status" value="1"/>
</dbReference>
<evidence type="ECO:0000256" key="3">
    <source>
        <dbReference type="ARBA" id="ARBA00022692"/>
    </source>
</evidence>
<dbReference type="Proteomes" id="UP000275846">
    <property type="component" value="Unassembled WGS sequence"/>
</dbReference>
<feature type="transmembrane region" description="Helical" evidence="12">
    <location>
        <begin position="211"/>
        <end position="236"/>
    </location>
</feature>
<evidence type="ECO:0000256" key="10">
    <source>
        <dbReference type="RuleBase" id="RU000688"/>
    </source>
</evidence>
<accession>A0A183SDY5</accession>
<dbReference type="SUPFAM" id="SSF81321">
    <property type="entry name" value="Family A G protein-coupled receptor-like"/>
    <property type="match status" value="1"/>
</dbReference>
<keyword evidence="6 12" id="KW-0472">Membrane</keyword>
<keyword evidence="7" id="KW-1015">Disulfide bond</keyword>
<keyword evidence="3 10" id="KW-0812">Transmembrane</keyword>
<dbReference type="PROSITE" id="PS00237">
    <property type="entry name" value="G_PROTEIN_RECEP_F1_1"/>
    <property type="match status" value="1"/>
</dbReference>
<dbReference type="PROSITE" id="PS50262">
    <property type="entry name" value="G_PROTEIN_RECEP_F1_2"/>
    <property type="match status" value="1"/>
</dbReference>
<evidence type="ECO:0000256" key="2">
    <source>
        <dbReference type="ARBA" id="ARBA00022475"/>
    </source>
</evidence>
<evidence type="ECO:0000256" key="8">
    <source>
        <dbReference type="ARBA" id="ARBA00023170"/>
    </source>
</evidence>
<dbReference type="InterPro" id="IPR000276">
    <property type="entry name" value="GPCR_Rhodpsn"/>
</dbReference>
<evidence type="ECO:0000256" key="9">
    <source>
        <dbReference type="ARBA" id="ARBA00023224"/>
    </source>
</evidence>
<comment type="similarity">
    <text evidence="10">Belongs to the G-protein coupled receptor 1 family.</text>
</comment>
<dbReference type="STRING" id="70667.A0A183SDY5"/>
<feature type="transmembrane region" description="Helical" evidence="12">
    <location>
        <begin position="54"/>
        <end position="79"/>
    </location>
</feature>
<dbReference type="InterPro" id="IPR017452">
    <property type="entry name" value="GPCR_Rhodpsn_7TM"/>
</dbReference>
<keyword evidence="5 10" id="KW-0297">G-protein coupled receptor</keyword>
<feature type="transmembrane region" description="Helical" evidence="12">
    <location>
        <begin position="91"/>
        <end position="116"/>
    </location>
</feature>
<feature type="domain" description="G-protein coupled receptors family 1 profile" evidence="13">
    <location>
        <begin position="70"/>
        <end position="429"/>
    </location>
</feature>
<evidence type="ECO:0000256" key="5">
    <source>
        <dbReference type="ARBA" id="ARBA00023040"/>
    </source>
</evidence>
<comment type="subcellular location">
    <subcellularLocation>
        <location evidence="1">Cell membrane</location>
        <topology evidence="1">Multi-pass membrane protein</topology>
    </subcellularLocation>
</comment>
<dbReference type="CDD" id="cd15329">
    <property type="entry name" value="7tmA_5-HT7"/>
    <property type="match status" value="1"/>
</dbReference>
<dbReference type="Gene3D" id="1.20.1070.10">
    <property type="entry name" value="Rhodopsin 7-helix transmembrane proteins"/>
    <property type="match status" value="1"/>
</dbReference>
<evidence type="ECO:0000256" key="7">
    <source>
        <dbReference type="ARBA" id="ARBA00023157"/>
    </source>
</evidence>
<reference evidence="14 15" key="2">
    <citation type="submission" date="2018-11" db="EMBL/GenBank/DDBJ databases">
        <authorList>
            <consortium name="Pathogen Informatics"/>
        </authorList>
    </citation>
    <scope>NUCLEOTIDE SEQUENCE [LARGE SCALE GENOMIC DNA]</scope>
    <source>
        <strain evidence="14 15">NST_G2</strain>
    </source>
</reference>
<keyword evidence="4 12" id="KW-1133">Transmembrane helix</keyword>
<keyword evidence="8 10" id="KW-0675">Receptor</keyword>
<keyword evidence="9 10" id="KW-0807">Transducer</keyword>
<evidence type="ECO:0000256" key="4">
    <source>
        <dbReference type="ARBA" id="ARBA00022989"/>
    </source>
</evidence>
<dbReference type="OrthoDB" id="5951059at2759"/>
<dbReference type="PANTHER" id="PTHR24248">
    <property type="entry name" value="ADRENERGIC RECEPTOR-RELATED G-PROTEIN COUPLED RECEPTOR"/>
    <property type="match status" value="1"/>
</dbReference>
<evidence type="ECO:0000313" key="15">
    <source>
        <dbReference type="Proteomes" id="UP000275846"/>
    </source>
</evidence>
<name>A0A183SDY5_SCHSO</name>
<gene>
    <name evidence="14" type="ORF">SSLN_LOCUS2433</name>
</gene>
<dbReference type="WBParaSite" id="SSLN_0000250701-mRNA-1">
    <property type="protein sequence ID" value="SSLN_0000250701-mRNA-1"/>
    <property type="gene ID" value="SSLN_0000250701"/>
</dbReference>
<dbReference type="GO" id="GO:0043410">
    <property type="term" value="P:positive regulation of MAPK cascade"/>
    <property type="evidence" value="ECO:0007669"/>
    <property type="project" value="TreeGrafter"/>
</dbReference>
<dbReference type="EMBL" id="UYSU01032251">
    <property type="protein sequence ID" value="VDL88818.1"/>
    <property type="molecule type" value="Genomic_DNA"/>
</dbReference>
<dbReference type="PRINTS" id="PR00237">
    <property type="entry name" value="GPCRRHODOPSN"/>
</dbReference>
<feature type="transmembrane region" description="Helical" evidence="12">
    <location>
        <begin position="405"/>
        <end position="425"/>
    </location>
</feature>
<protein>
    <submittedName>
        <fullName evidence="16">G_PROTEIN_RECEP_F1_2 domain-containing protein</fullName>
    </submittedName>
</protein>
<evidence type="ECO:0000256" key="1">
    <source>
        <dbReference type="ARBA" id="ARBA00004651"/>
    </source>
</evidence>
<reference evidence="16" key="1">
    <citation type="submission" date="2016-06" db="UniProtKB">
        <authorList>
            <consortium name="WormBaseParasite"/>
        </authorList>
    </citation>
    <scope>IDENTIFICATION</scope>
</reference>
<dbReference type="GO" id="GO:0005886">
    <property type="term" value="C:plasma membrane"/>
    <property type="evidence" value="ECO:0007669"/>
    <property type="project" value="UniProtKB-SubCell"/>
</dbReference>
<feature type="region of interest" description="Disordered" evidence="11">
    <location>
        <begin position="262"/>
        <end position="362"/>
    </location>
</feature>
<evidence type="ECO:0000313" key="14">
    <source>
        <dbReference type="EMBL" id="VDL88818.1"/>
    </source>
</evidence>
<evidence type="ECO:0000259" key="13">
    <source>
        <dbReference type="PROSITE" id="PS50262"/>
    </source>
</evidence>
<proteinExistence type="inferred from homology"/>
<evidence type="ECO:0000313" key="16">
    <source>
        <dbReference type="WBParaSite" id="SSLN_0000250701-mRNA-1"/>
    </source>
</evidence>
<organism evidence="16">
    <name type="scientific">Schistocephalus solidus</name>
    <name type="common">Tapeworm</name>
    <dbReference type="NCBI Taxonomy" id="70667"/>
    <lineage>
        <taxon>Eukaryota</taxon>
        <taxon>Metazoa</taxon>
        <taxon>Spiralia</taxon>
        <taxon>Lophotrochozoa</taxon>
        <taxon>Platyhelminthes</taxon>
        <taxon>Cestoda</taxon>
        <taxon>Eucestoda</taxon>
        <taxon>Diphyllobothriidea</taxon>
        <taxon>Diphyllobothriidae</taxon>
        <taxon>Schistocephalus</taxon>
    </lineage>
</organism>
<keyword evidence="2" id="KW-1003">Cell membrane</keyword>
<dbReference type="GO" id="GO:0071880">
    <property type="term" value="P:adenylate cyclase-activating adrenergic receptor signaling pathway"/>
    <property type="evidence" value="ECO:0007669"/>
    <property type="project" value="TreeGrafter"/>
</dbReference>
<dbReference type="GO" id="GO:0004993">
    <property type="term" value="F:G protein-coupled serotonin receptor activity"/>
    <property type="evidence" value="ECO:0007669"/>
    <property type="project" value="UniProtKB-ARBA"/>
</dbReference>
<dbReference type="Pfam" id="PF00001">
    <property type="entry name" value="7tm_1"/>
    <property type="match status" value="1"/>
</dbReference>
<dbReference type="SMART" id="SM01381">
    <property type="entry name" value="7TM_GPCR_Srsx"/>
    <property type="match status" value="1"/>
</dbReference>
<sequence length="467" mass="51551">MASQLPEYGKTFQNVWSANENCSLLLARLVNGTISPADPIIDCGPVEYTVPQAIALGVLLVLLTIGTAGGNLLIMLAIFLVRKLRSPTNLLIVNLALTDFLVSILVMPFATAYQLLGYWPFSQGICDLYNIFDVLLCTSSILSLCAISIDRYLAITRPLRYAEKRSPKRMFLMILITWLLSAAISIPPVFGWEKKISPYYCGYSDELSYQIYATFTAFYIPLAVMLVLYGKIFLLAKQMALMDAQKAGAVGMHTGSFAARSSDSETAGAYGDRRGSSPFRDSRRSSAGRHEPLNNHGSRPGYARQQFLSVDASRGAGDGQPQINSGGHSQRADVHSSHQPKVCLRSTNTASKRASGLDRKHADVVGSQKWTEKPSKWTKFSSGFSLYRKRQAGMKPLGKSETHKAVTTLGIIMGCFTICWLPFFFCQVVGFGVCEFLFVEENRAYISPHNQKSDVNSTFKETPHLLK</sequence>
<evidence type="ECO:0000256" key="12">
    <source>
        <dbReference type="SAM" id="Phobius"/>
    </source>
</evidence>
<evidence type="ECO:0000256" key="6">
    <source>
        <dbReference type="ARBA" id="ARBA00023136"/>
    </source>
</evidence>